<dbReference type="Gene3D" id="1.20.120.720">
    <property type="entry name" value="Myosin VI head, motor domain, U50 subdomain"/>
    <property type="match status" value="1"/>
</dbReference>
<dbReference type="SMART" id="SM00015">
    <property type="entry name" value="IQ"/>
    <property type="match status" value="1"/>
</dbReference>
<feature type="compositionally biased region" description="Polar residues" evidence="7">
    <location>
        <begin position="256"/>
        <end position="284"/>
    </location>
</feature>
<dbReference type="Gene3D" id="3.40.850.10">
    <property type="entry name" value="Kinesin motor domain"/>
    <property type="match status" value="1"/>
</dbReference>
<keyword evidence="10" id="KW-1185">Reference proteome</keyword>
<feature type="region of interest" description="Disordered" evidence="7">
    <location>
        <begin position="1201"/>
        <end position="1222"/>
    </location>
</feature>
<keyword evidence="5 6" id="KW-0009">Actin-binding</keyword>
<dbReference type="Proteomes" id="UP000594454">
    <property type="component" value="Chromosome 1"/>
</dbReference>
<evidence type="ECO:0000256" key="1">
    <source>
        <dbReference type="ARBA" id="ARBA00022741"/>
    </source>
</evidence>
<keyword evidence="2 6" id="KW-0067">ATP-binding</keyword>
<dbReference type="FunCoup" id="A0A7R8YS41">
    <property type="interactions" value="51"/>
</dbReference>
<dbReference type="GO" id="GO:0007015">
    <property type="term" value="P:actin filament organization"/>
    <property type="evidence" value="ECO:0007669"/>
    <property type="project" value="TreeGrafter"/>
</dbReference>
<dbReference type="InterPro" id="IPR001609">
    <property type="entry name" value="Myosin_head_motor_dom-like"/>
</dbReference>
<dbReference type="InParanoid" id="A0A7R8YS41"/>
<feature type="region of interest" description="Disordered" evidence="7">
    <location>
        <begin position="253"/>
        <end position="293"/>
    </location>
</feature>
<dbReference type="OrthoDB" id="370884at2759"/>
<evidence type="ECO:0000256" key="4">
    <source>
        <dbReference type="ARBA" id="ARBA00023175"/>
    </source>
</evidence>
<evidence type="ECO:0000313" key="10">
    <source>
        <dbReference type="Proteomes" id="UP000594454"/>
    </source>
</evidence>
<evidence type="ECO:0000313" key="9">
    <source>
        <dbReference type="EMBL" id="CAD7080159.1"/>
    </source>
</evidence>
<dbReference type="CDD" id="cd23767">
    <property type="entry name" value="IQCD"/>
    <property type="match status" value="1"/>
</dbReference>
<keyword evidence="1 6" id="KW-0547">Nucleotide-binding</keyword>
<name>A0A7R8YS41_HERIL</name>
<accession>A0A7R8YS41</accession>
<dbReference type="PANTHER" id="PTHR13140">
    <property type="entry name" value="MYOSIN"/>
    <property type="match status" value="1"/>
</dbReference>
<evidence type="ECO:0000256" key="6">
    <source>
        <dbReference type="PROSITE-ProRule" id="PRU00782"/>
    </source>
</evidence>
<feature type="binding site" evidence="6">
    <location>
        <begin position="451"/>
        <end position="458"/>
    </location>
    <ligand>
        <name>ATP</name>
        <dbReference type="ChEBI" id="CHEBI:30616"/>
    </ligand>
</feature>
<dbReference type="OMA" id="IVHPHVN"/>
<dbReference type="PRINTS" id="PR00193">
    <property type="entry name" value="MYOSINHEAVY"/>
</dbReference>
<feature type="compositionally biased region" description="Low complexity" evidence="7">
    <location>
        <begin position="142"/>
        <end position="153"/>
    </location>
</feature>
<dbReference type="PANTHER" id="PTHR13140:SF498">
    <property type="entry name" value="DACHS, ISOFORM E"/>
    <property type="match status" value="1"/>
</dbReference>
<keyword evidence="3 6" id="KW-0518">Myosin</keyword>
<dbReference type="Pfam" id="PF00612">
    <property type="entry name" value="IQ"/>
    <property type="match status" value="1"/>
</dbReference>
<evidence type="ECO:0000256" key="5">
    <source>
        <dbReference type="ARBA" id="ARBA00023203"/>
    </source>
</evidence>
<evidence type="ECO:0000259" key="8">
    <source>
        <dbReference type="PROSITE" id="PS51456"/>
    </source>
</evidence>
<feature type="region of interest" description="Actin-binding" evidence="6">
    <location>
        <begin position="974"/>
        <end position="996"/>
    </location>
</feature>
<organism evidence="9 10">
    <name type="scientific">Hermetia illucens</name>
    <name type="common">Black soldier fly</name>
    <dbReference type="NCBI Taxonomy" id="343691"/>
    <lineage>
        <taxon>Eukaryota</taxon>
        <taxon>Metazoa</taxon>
        <taxon>Ecdysozoa</taxon>
        <taxon>Arthropoda</taxon>
        <taxon>Hexapoda</taxon>
        <taxon>Insecta</taxon>
        <taxon>Pterygota</taxon>
        <taxon>Neoptera</taxon>
        <taxon>Endopterygota</taxon>
        <taxon>Diptera</taxon>
        <taxon>Brachycera</taxon>
        <taxon>Stratiomyomorpha</taxon>
        <taxon>Stratiomyidae</taxon>
        <taxon>Hermetiinae</taxon>
        <taxon>Hermetia</taxon>
    </lineage>
</organism>
<dbReference type="PROSITE" id="PS50096">
    <property type="entry name" value="IQ"/>
    <property type="match status" value="1"/>
</dbReference>
<sequence>MLLPDQTYEEAVSHFEKFTLKDIKDQKLAKENHNPLRNTSSSSSKDDYKVQDARSSSSHDSSAENYNRNTFDFFNAPAKCFETSNCMRLPISNDIEDTTSSGDDPLFKGTNILRECELFLWQHNIRPDFFCRYHKAISSTFSSQLSSQPSKNRSVLDENASLQEKSYPKMRRFRKASAIYTLPHRKTKKGSITSSTDASSSNEAVHLQQRLKSLSTELVTLRNRLHVGQAATGTGTTSNAGITPPTCGTLGGHAMSGSNFSNGNNIQGVSSTNPMKLESPTNKSNPPPIISPRNTSIPHPLPHHANAINADVPTCTETISQCSPGILDIPHKHTVISHTAGSVNIISATSKKTENGKQRKPSEIDDLIHLPGPLTEDAVMRALQARFNENKYFTNVGPILLSINPYKDVGNPLTLSSTRALPLAPQMRRVVQEAVRQQAETGYPQAIILSGTSGAGKTHCSMLLLRQLFAVAGGGPETDAFKHLAAAFTVLRSLGSAKTTTNSESSRIGQFIEVQVTDGALYRTKIHCYFLDQTRVIRPLPNEKNYHIFYQMLAGLSREERIKLNLEGYSPANLRYLQSGDTHQDEQEDSSRFQAWKACLGILGIPFLDVVRVLAAVLLLGNVKFVDGQSLEVDVKGEVELNAVASLLGVPPAALFRGLTTRTHNARGQLIKSVCDGNMSNMTRDCLAKALYCRTVATIVRRANSLKRLGSTLGTLSSDSNESVHNQGDVASQHASTVGGNAGSKSMAALNNAVRHATDGFIGILDMFGFEEPMPFAQLEHLCINLCAETMQHFYNTHIFKSSVESCRDEGILCDTEVDYVDNVPCIDLISSLRTGLLSMLDAECSLRGTAESYLAKIKMQHRNSSRLETKQMELHFPRMFAIRHFAGRVEYDATDFLDTNRDVVPDDLVAVFYKHTCNFGFATHLFGSELKALYAMENVPRGLSFRIAPTSHTDLLNGDEPVSTLTQDFHTRLDNLLRTLVHARPHFVRCIRSNASESPGRFDRATVVKQIRALQVLETVNLMASGFPHRMRFKQFIARYRMLAPFRLLRRCEEKALEDCNLILQYALENPPEIDGSVTLSWAPGKRHVFLSEGIRQHLEKLRSDIRTKSATLIQATWRGWQLRRRIGTIKRPRELIVSSAKVIKGAPSAAPRISTKTAANTATALRPRPQPIAGTPPPDMNDKCDSKIIQQTCTLFGLDLERPPPVPPSRPYTVSGNSKLGYPQTRVMKMNFPEDSAATLPGEQLKKGETVTVVGASHCRGHLIVEYNGQSFHVPFQYMELVKNSTPSSVNI</sequence>
<protein>
    <recommendedName>
        <fullName evidence="8">Myosin motor domain-containing protein</fullName>
    </recommendedName>
</protein>
<reference evidence="9 10" key="1">
    <citation type="submission" date="2020-11" db="EMBL/GenBank/DDBJ databases">
        <authorList>
            <person name="Wallbank WR R."/>
            <person name="Pardo Diaz C."/>
            <person name="Kozak K."/>
            <person name="Martin S."/>
            <person name="Jiggins C."/>
            <person name="Moest M."/>
            <person name="Warren A I."/>
            <person name="Generalovic N T."/>
            <person name="Byers J.R.P. K."/>
            <person name="Montejo-Kovacevich G."/>
            <person name="Yen C E."/>
        </authorList>
    </citation>
    <scope>NUCLEOTIDE SEQUENCE [LARGE SCALE GENOMIC DNA]</scope>
</reference>
<dbReference type="Pfam" id="PF00063">
    <property type="entry name" value="Myosin_head"/>
    <property type="match status" value="2"/>
</dbReference>
<dbReference type="EMBL" id="LR899009">
    <property type="protein sequence ID" value="CAD7080159.1"/>
    <property type="molecule type" value="Genomic_DNA"/>
</dbReference>
<feature type="region of interest" description="Disordered" evidence="7">
    <location>
        <begin position="142"/>
        <end position="163"/>
    </location>
</feature>
<dbReference type="Gene3D" id="1.20.58.530">
    <property type="match status" value="1"/>
</dbReference>
<dbReference type="InterPro" id="IPR036029">
    <property type="entry name" value="MYSc_Myo20"/>
</dbReference>
<dbReference type="GO" id="GO:0051015">
    <property type="term" value="F:actin filament binding"/>
    <property type="evidence" value="ECO:0007669"/>
    <property type="project" value="TreeGrafter"/>
</dbReference>
<dbReference type="GO" id="GO:0016459">
    <property type="term" value="C:myosin complex"/>
    <property type="evidence" value="ECO:0007669"/>
    <property type="project" value="UniProtKB-KW"/>
</dbReference>
<evidence type="ECO:0000256" key="7">
    <source>
        <dbReference type="SAM" id="MobiDB-lite"/>
    </source>
</evidence>
<dbReference type="GO" id="GO:0005737">
    <property type="term" value="C:cytoplasm"/>
    <property type="evidence" value="ECO:0007669"/>
    <property type="project" value="TreeGrafter"/>
</dbReference>
<feature type="region of interest" description="Disordered" evidence="7">
    <location>
        <begin position="29"/>
        <end position="64"/>
    </location>
</feature>
<dbReference type="Gene3D" id="1.10.10.820">
    <property type="match status" value="1"/>
</dbReference>
<dbReference type="InterPro" id="IPR000048">
    <property type="entry name" value="IQ_motif_EF-hand-BS"/>
</dbReference>
<dbReference type="GO" id="GO:0016020">
    <property type="term" value="C:membrane"/>
    <property type="evidence" value="ECO:0007669"/>
    <property type="project" value="TreeGrafter"/>
</dbReference>
<evidence type="ECO:0000256" key="3">
    <source>
        <dbReference type="ARBA" id="ARBA00023123"/>
    </source>
</evidence>
<dbReference type="SUPFAM" id="SSF52540">
    <property type="entry name" value="P-loop containing nucleoside triphosphate hydrolases"/>
    <property type="match status" value="1"/>
</dbReference>
<gene>
    <name evidence="9" type="ORF">HERILL_LOCUS3328</name>
</gene>
<feature type="domain" description="Myosin motor" evidence="8">
    <location>
        <begin position="363"/>
        <end position="1105"/>
    </location>
</feature>
<dbReference type="InterPro" id="IPR036961">
    <property type="entry name" value="Kinesin_motor_dom_sf"/>
</dbReference>
<evidence type="ECO:0000256" key="2">
    <source>
        <dbReference type="ARBA" id="ARBA00022840"/>
    </source>
</evidence>
<dbReference type="InterPro" id="IPR027417">
    <property type="entry name" value="P-loop_NTPase"/>
</dbReference>
<dbReference type="Gene3D" id="1.20.5.4820">
    <property type="match status" value="1"/>
</dbReference>
<dbReference type="PROSITE" id="PS51456">
    <property type="entry name" value="MYOSIN_MOTOR"/>
    <property type="match status" value="1"/>
</dbReference>
<dbReference type="SMART" id="SM00242">
    <property type="entry name" value="MYSc"/>
    <property type="match status" value="1"/>
</dbReference>
<dbReference type="CDD" id="cd14881">
    <property type="entry name" value="MYSc_Myo20"/>
    <property type="match status" value="1"/>
</dbReference>
<dbReference type="GO" id="GO:0003774">
    <property type="term" value="F:cytoskeletal motor activity"/>
    <property type="evidence" value="ECO:0007669"/>
    <property type="project" value="UniProtKB-UniRule"/>
</dbReference>
<proteinExistence type="inferred from homology"/>
<feature type="compositionally biased region" description="Low complexity" evidence="7">
    <location>
        <begin position="191"/>
        <end position="201"/>
    </location>
</feature>
<dbReference type="GO" id="GO:0005524">
    <property type="term" value="F:ATP binding"/>
    <property type="evidence" value="ECO:0007669"/>
    <property type="project" value="UniProtKB-UniRule"/>
</dbReference>
<feature type="region of interest" description="Disordered" evidence="7">
    <location>
        <begin position="184"/>
        <end position="204"/>
    </location>
</feature>
<comment type="similarity">
    <text evidence="6">Belongs to the TRAFAC class myosin-kinesin ATPase superfamily. Myosin family.</text>
</comment>
<keyword evidence="4 6" id="KW-0505">Motor protein</keyword>